<dbReference type="GO" id="GO:0005525">
    <property type="term" value="F:GTP binding"/>
    <property type="evidence" value="ECO:0007669"/>
    <property type="project" value="UniProtKB-KW"/>
</dbReference>
<dbReference type="PANTHER" id="PTHR42714:SF2">
    <property type="entry name" value="TRNA MODIFICATION GTPASE GTPBP3, MITOCHONDRIAL"/>
    <property type="match status" value="1"/>
</dbReference>
<dbReference type="Gene3D" id="3.40.50.300">
    <property type="entry name" value="P-loop containing nucleotide triphosphate hydrolases"/>
    <property type="match status" value="1"/>
</dbReference>
<evidence type="ECO:0000259" key="3">
    <source>
        <dbReference type="Pfam" id="PF01926"/>
    </source>
</evidence>
<dbReference type="Pfam" id="PF01926">
    <property type="entry name" value="MMR_HSR1"/>
    <property type="match status" value="1"/>
</dbReference>
<dbReference type="InterPro" id="IPR005225">
    <property type="entry name" value="Small_GTP-bd"/>
</dbReference>
<evidence type="ECO:0000313" key="5">
    <source>
        <dbReference type="Proteomes" id="UP000183508"/>
    </source>
</evidence>
<accession>A0A1I7FJ01</accession>
<keyword evidence="5" id="KW-1185">Reference proteome</keyword>
<dbReference type="STRING" id="392015.SAMN05421543_101278"/>
<evidence type="ECO:0000256" key="2">
    <source>
        <dbReference type="ARBA" id="ARBA00023134"/>
    </source>
</evidence>
<reference evidence="5" key="1">
    <citation type="submission" date="2016-10" db="EMBL/GenBank/DDBJ databases">
        <authorList>
            <person name="Varghese N."/>
        </authorList>
    </citation>
    <scope>NUCLEOTIDE SEQUENCE [LARGE SCALE GENOMIC DNA]</scope>
    <source>
        <strain evidence="5">DSM 17980</strain>
    </source>
</reference>
<proteinExistence type="predicted"/>
<keyword evidence="2" id="KW-0342">GTP-binding</keyword>
<dbReference type="GO" id="GO:0005737">
    <property type="term" value="C:cytoplasm"/>
    <property type="evidence" value="ECO:0007669"/>
    <property type="project" value="TreeGrafter"/>
</dbReference>
<dbReference type="NCBIfam" id="TIGR00231">
    <property type="entry name" value="small_GTP"/>
    <property type="match status" value="1"/>
</dbReference>
<dbReference type="InterPro" id="IPR027417">
    <property type="entry name" value="P-loop_NTPase"/>
</dbReference>
<dbReference type="CDD" id="cd09912">
    <property type="entry name" value="DLP_2"/>
    <property type="match status" value="1"/>
</dbReference>
<evidence type="ECO:0000313" key="4">
    <source>
        <dbReference type="EMBL" id="SFU36046.1"/>
    </source>
</evidence>
<dbReference type="RefSeq" id="WP_074948812.1">
    <property type="nucleotide sequence ID" value="NZ_FPBV01000001.1"/>
</dbReference>
<gene>
    <name evidence="4" type="ORF">SAMN05421543_101278</name>
</gene>
<dbReference type="OrthoDB" id="5477114at2"/>
<feature type="domain" description="G" evidence="3">
    <location>
        <begin position="49"/>
        <end position="159"/>
    </location>
</feature>
<dbReference type="eggNOG" id="COG0699">
    <property type="taxonomic scope" value="Bacteria"/>
</dbReference>
<protein>
    <submittedName>
        <fullName evidence="4">Small GTP-binding protein domain-containing protein</fullName>
    </submittedName>
</protein>
<dbReference type="AlphaFoldDB" id="A0A1I7FJ01"/>
<dbReference type="PANTHER" id="PTHR42714">
    <property type="entry name" value="TRNA MODIFICATION GTPASE GTPBP3"/>
    <property type="match status" value="1"/>
</dbReference>
<keyword evidence="1" id="KW-0547">Nucleotide-binding</keyword>
<evidence type="ECO:0000256" key="1">
    <source>
        <dbReference type="ARBA" id="ARBA00022741"/>
    </source>
</evidence>
<name>A0A1I7FJ01_9BACL</name>
<dbReference type="GO" id="GO:0030488">
    <property type="term" value="P:tRNA methylation"/>
    <property type="evidence" value="ECO:0007669"/>
    <property type="project" value="TreeGrafter"/>
</dbReference>
<dbReference type="Proteomes" id="UP000183508">
    <property type="component" value="Unassembled WGS sequence"/>
</dbReference>
<sequence length="507" mass="56444">MREAVATHHPRVQALRDLQARMREAGDAATADRLGDVIGRLETADARPHIAFCGLFSAGKSSLINAIARTDARPTGAVPTTAAVEALVYEGPAGPLVLLDTPGIDSTDAAHQAEMEAALHRADGVVLVMDYQHVEAEENLNLAHALLQQGKRLILVVNQVDKHVDWELDFDEYRRRVEQTLADYDIAGEGLYYTSTRGSAYNQLDELRRHLDRWAAGSDGVAEAGIRQSLRELVREHAAFRFGEALEAAWQRVCETTGLLPEPDAIPDLREALAQEWARAAEARDRRLREVSALREEVRQSLLRLIDLAQIAPYETTELGRLYVESLRPDFKVGWFGAREKTAREREARRTRFVADLAERTEKFLLAPLHNGLREWIRTTPWADTAWLKSVDAIQVTVDAALVDGQVRQGALVSDQYPYQYVKDVVAAIKRQAYGGLTRVLEGFWREADGPLQAELAPLEARMAELEAQVDAITAWQGVVAERDAFIETLWREIASDEEGGMADAAC</sequence>
<dbReference type="EMBL" id="FPBV01000001">
    <property type="protein sequence ID" value="SFU36046.1"/>
    <property type="molecule type" value="Genomic_DNA"/>
</dbReference>
<dbReference type="InterPro" id="IPR006073">
    <property type="entry name" value="GTP-bd"/>
</dbReference>
<dbReference type="SUPFAM" id="SSF52540">
    <property type="entry name" value="P-loop containing nucleoside triphosphate hydrolases"/>
    <property type="match status" value="1"/>
</dbReference>
<organism evidence="4 5">
    <name type="scientific">Alicyclobacillus macrosporangiidus</name>
    <dbReference type="NCBI Taxonomy" id="392015"/>
    <lineage>
        <taxon>Bacteria</taxon>
        <taxon>Bacillati</taxon>
        <taxon>Bacillota</taxon>
        <taxon>Bacilli</taxon>
        <taxon>Bacillales</taxon>
        <taxon>Alicyclobacillaceae</taxon>
        <taxon>Alicyclobacillus</taxon>
    </lineage>
</organism>
<dbReference type="GO" id="GO:0002098">
    <property type="term" value="P:tRNA wobble uridine modification"/>
    <property type="evidence" value="ECO:0007669"/>
    <property type="project" value="TreeGrafter"/>
</dbReference>